<name>A0A160PB11_9HYPH</name>
<evidence type="ECO:0000313" key="1">
    <source>
        <dbReference type="EMBL" id="BAU89426.1"/>
    </source>
</evidence>
<reference evidence="1 2" key="1">
    <citation type="journal article" date="2016" name="Genome Announc.">
        <title>Complete Genome Sequence of Methylobacterium populi P-1M, Isolated from Pink-Pigmented Household Biofilm.</title>
        <authorList>
            <person name="Morohoshi T."/>
            <person name="Ikeda T."/>
        </authorList>
    </citation>
    <scope>NUCLEOTIDE SEQUENCE [LARGE SCALE GENOMIC DNA]</scope>
    <source>
        <strain evidence="1 2">P-1M</strain>
    </source>
</reference>
<dbReference type="Proteomes" id="UP000218288">
    <property type="component" value="Chromosome"/>
</dbReference>
<protein>
    <submittedName>
        <fullName evidence="1">Uncharacterized protein</fullName>
    </submittedName>
</protein>
<sequence length="489" mass="52101">MAGLGITIRRIEESQGVARRPGIGRRMTGGYDERCAADLAAVCDGRDLPREDRVWLARVVTGAVRPNRDKPLWDLAHALAALARATEAGSGRDLVTLALDPGLATGRAAEARFSGTVAADSRGPVLGEAWRTSWAGLARLLALAEFVLTAEDLAQFATVTGWLDDLAAAPDAEGAAFLAKRLARHLSAYRNAHLPLAPLERRFRAILGFLAGRKAFTDDDILSFWRGEMEAGERPGFRTVAEHFVTFEAGAHLVGGLEGLSAPVSLDAHAGWEERLDAALGDLAASEPAETLVTLLADWPEGPKILTGAEREELTDFLRLEPFHRTRPLTTLRAASFGQVQSGIANRLRRGGGGGEVAERATCAEARSYAELQERAGTLAAHLARMLRIAAALRIGERDGLDPATRDALEAAEADLRRVRRAGFEERTALAAGFASAETALLRLAEEAGRLERALAALARQRPLDAAFAADRSVFAAAFAAAYAGEAAA</sequence>
<dbReference type="AlphaFoldDB" id="A0A160PB11"/>
<dbReference type="EMBL" id="AP014809">
    <property type="protein sequence ID" value="BAU89426.1"/>
    <property type="molecule type" value="Genomic_DNA"/>
</dbReference>
<organism evidence="1 2">
    <name type="scientific">Methylorubrum populi</name>
    <dbReference type="NCBI Taxonomy" id="223967"/>
    <lineage>
        <taxon>Bacteria</taxon>
        <taxon>Pseudomonadati</taxon>
        <taxon>Pseudomonadota</taxon>
        <taxon>Alphaproteobacteria</taxon>
        <taxon>Hyphomicrobiales</taxon>
        <taxon>Methylobacteriaceae</taxon>
        <taxon>Methylorubrum</taxon>
    </lineage>
</organism>
<gene>
    <name evidence="1" type="ORF">MPPM_0821</name>
</gene>
<evidence type="ECO:0000313" key="2">
    <source>
        <dbReference type="Proteomes" id="UP000218288"/>
    </source>
</evidence>
<proteinExistence type="predicted"/>
<accession>A0A160PB11</accession>